<dbReference type="eggNOG" id="COG1629">
    <property type="taxonomic scope" value="Bacteria"/>
</dbReference>
<dbReference type="InterPro" id="IPR036942">
    <property type="entry name" value="Beta-barrel_TonB_sf"/>
</dbReference>
<dbReference type="PANTHER" id="PTHR40980:SF3">
    <property type="entry name" value="TONB-DEPENDENT RECEPTOR-LIKE BETA-BARREL DOMAIN-CONTAINING PROTEIN"/>
    <property type="match status" value="1"/>
</dbReference>
<dbReference type="SUPFAM" id="SSF56935">
    <property type="entry name" value="Porins"/>
    <property type="match status" value="1"/>
</dbReference>
<keyword evidence="4" id="KW-0798">TonB box</keyword>
<feature type="chain" id="PRO_5003897144" description="TonB-dependent receptor" evidence="5">
    <location>
        <begin position="40"/>
        <end position="920"/>
    </location>
</feature>
<name>K6Y6I4_9ALTE</name>
<dbReference type="InterPro" id="IPR000531">
    <property type="entry name" value="Beta-barrel_TonB"/>
</dbReference>
<evidence type="ECO:0000256" key="3">
    <source>
        <dbReference type="ARBA" id="ARBA00023237"/>
    </source>
</evidence>
<keyword evidence="5" id="KW-0732">Signal</keyword>
<feature type="signal peptide" evidence="5">
    <location>
        <begin position="1"/>
        <end position="39"/>
    </location>
</feature>
<dbReference type="Pfam" id="PF00593">
    <property type="entry name" value="TonB_dep_Rec_b-barrel"/>
    <property type="match status" value="1"/>
</dbReference>
<keyword evidence="2 4" id="KW-0472">Membrane</keyword>
<dbReference type="InterPro" id="IPR037066">
    <property type="entry name" value="Plug_dom_sf"/>
</dbReference>
<dbReference type="Proteomes" id="UP000006327">
    <property type="component" value="Unassembled WGS sequence"/>
</dbReference>
<evidence type="ECO:0008006" key="10">
    <source>
        <dbReference type="Google" id="ProtNLM"/>
    </source>
</evidence>
<dbReference type="Gene3D" id="2.40.170.20">
    <property type="entry name" value="TonB-dependent receptor, beta-barrel domain"/>
    <property type="match status" value="1"/>
</dbReference>
<evidence type="ECO:0000256" key="4">
    <source>
        <dbReference type="RuleBase" id="RU003357"/>
    </source>
</evidence>
<evidence type="ECO:0000313" key="8">
    <source>
        <dbReference type="EMBL" id="GAC19586.1"/>
    </source>
</evidence>
<dbReference type="NCBIfam" id="TIGR01782">
    <property type="entry name" value="TonB-Xanth-Caul"/>
    <property type="match status" value="1"/>
</dbReference>
<dbReference type="GO" id="GO:0009279">
    <property type="term" value="C:cell outer membrane"/>
    <property type="evidence" value="ECO:0007669"/>
    <property type="project" value="UniProtKB-SubCell"/>
</dbReference>
<dbReference type="OrthoDB" id="8727862at2"/>
<dbReference type="CDD" id="cd01347">
    <property type="entry name" value="ligand_gated_channel"/>
    <property type="match status" value="1"/>
</dbReference>
<dbReference type="EMBL" id="BAEO01000034">
    <property type="protein sequence ID" value="GAC19586.1"/>
    <property type="molecule type" value="Genomic_DNA"/>
</dbReference>
<comment type="subcellular location">
    <subcellularLocation>
        <location evidence="1 4">Cell outer membrane</location>
    </subcellularLocation>
</comment>
<evidence type="ECO:0000256" key="1">
    <source>
        <dbReference type="ARBA" id="ARBA00004442"/>
    </source>
</evidence>
<dbReference type="InterPro" id="IPR012910">
    <property type="entry name" value="Plug_dom"/>
</dbReference>
<evidence type="ECO:0000259" key="6">
    <source>
        <dbReference type="Pfam" id="PF00593"/>
    </source>
</evidence>
<gene>
    <name evidence="8" type="ORF">GARC_2620</name>
</gene>
<comment type="similarity">
    <text evidence="4">Belongs to the TonB-dependent receptor family.</text>
</comment>
<dbReference type="PANTHER" id="PTHR40980">
    <property type="entry name" value="PLUG DOMAIN-CONTAINING PROTEIN"/>
    <property type="match status" value="1"/>
</dbReference>
<dbReference type="AlphaFoldDB" id="K6Y6I4"/>
<evidence type="ECO:0000256" key="5">
    <source>
        <dbReference type="SAM" id="SignalP"/>
    </source>
</evidence>
<feature type="domain" description="TonB-dependent receptor-like beta-barrel" evidence="6">
    <location>
        <begin position="411"/>
        <end position="888"/>
    </location>
</feature>
<sequence length="920" mass="100448">MKLTTSTNRYNKNKITKVMNTTFTGLAISTLIFTNPSFAQENEDDVEVIQVSGIRGSLEKATEVKRSLSVVADVISAEDIGKFPDQNLAESLQRVSGVQISRNRGEGSDVTVRGLSPDFTRVQFNGRTLPSATGGRSFDFTILPSDFVSALEVYKTPSADMEEGALSATVNVRTPRPLSSAETSLVTSIKAVREDNSGETSPDISALYNFVNDDKTFGITLGAHYDSRSVESHIYEAFGLEPGSEGSRGPTPTLDYNLDGDTDDSFRFNHATNFSQLNEERERTTLLATMQFRPSADTDIWLETMYSEFDIVGALPLNSFRWTNVLGSVVDSDIVTDSLGSEGLIQRLEIAGVDNRNNARTTDSNDKLTSFSFGAKHTINENWEIEAELSHAKSENVISTLSLEVIGRANAYYDFSNDYGGVPEVGYSAGYDPLDGSSFRSIGVNGNLDRPTEDTSTDFRIDVDHSVDWGMGIYSLEFGAKYTAREKFNGFRSIGVSAEVLAGLLGETYDPTIEGGSFDASAYMTAYNPSGFFDGYGGSASYPSQWLSADVGKLLDTVSLSTLVSNGTLTEGGASEINVKENVLAAYAKVNFEGMDDRLTGNFGIRIVSTDQESSGNIPDFSTIRFDQGGAQTFVDTSESSVSRTYTEILPSLNIKYDLTDDVLLRFGAARVMSRPSLTVLSPATTINVNVRTINSSNPNVDPFLADQLDFSVEWYFEDGGMFSVAPFVKFIDSFVVASTNEEQVTYSDLDGSNSVTSTFTRFLPDNGKGSDLTGIEFNWQQPLDILVEGLGFTANYTMVDADKVQASEDGPLLTLDGLSETSYNLVAYYENDVFGARFAYNYRDGFVNNGTNYFGDGSFTDEYSQLDFSASYNVTENVSIDFEALNITDEVLIQLNSLGINRGLEDVGKRFTIGVRAKF</sequence>
<dbReference type="Gene3D" id="2.170.130.10">
    <property type="entry name" value="TonB-dependent receptor, plug domain"/>
    <property type="match status" value="1"/>
</dbReference>
<accession>K6Y6I4</accession>
<protein>
    <recommendedName>
        <fullName evidence="10">TonB-dependent receptor</fullName>
    </recommendedName>
</protein>
<evidence type="ECO:0000313" key="9">
    <source>
        <dbReference type="Proteomes" id="UP000006327"/>
    </source>
</evidence>
<feature type="domain" description="TonB-dependent receptor plug" evidence="7">
    <location>
        <begin position="65"/>
        <end position="166"/>
    </location>
</feature>
<keyword evidence="3" id="KW-0998">Cell outer membrane</keyword>
<dbReference type="RefSeq" id="WP_007620599.1">
    <property type="nucleotide sequence ID" value="NZ_BAEO01000034.1"/>
</dbReference>
<dbReference type="Pfam" id="PF07715">
    <property type="entry name" value="Plug"/>
    <property type="match status" value="1"/>
</dbReference>
<evidence type="ECO:0000259" key="7">
    <source>
        <dbReference type="Pfam" id="PF07715"/>
    </source>
</evidence>
<evidence type="ECO:0000256" key="2">
    <source>
        <dbReference type="ARBA" id="ARBA00023136"/>
    </source>
</evidence>
<dbReference type="InterPro" id="IPR010104">
    <property type="entry name" value="TonB_rcpt_bac"/>
</dbReference>
<proteinExistence type="inferred from homology"/>
<reference evidence="8 9" key="1">
    <citation type="journal article" date="2017" name="Antonie Van Leeuwenhoek">
        <title>Rhizobium rhizosphaerae sp. nov., a novel species isolated from rice rhizosphere.</title>
        <authorList>
            <person name="Zhao J.J."/>
            <person name="Zhang J."/>
            <person name="Zhang R.J."/>
            <person name="Zhang C.W."/>
            <person name="Yin H.Q."/>
            <person name="Zhang X.X."/>
        </authorList>
    </citation>
    <scope>NUCLEOTIDE SEQUENCE [LARGE SCALE GENOMIC DNA]</scope>
    <source>
        <strain evidence="8 9">BSs20135</strain>
    </source>
</reference>
<organism evidence="8 9">
    <name type="scientific">Paraglaciecola arctica BSs20135</name>
    <dbReference type="NCBI Taxonomy" id="493475"/>
    <lineage>
        <taxon>Bacteria</taxon>
        <taxon>Pseudomonadati</taxon>
        <taxon>Pseudomonadota</taxon>
        <taxon>Gammaproteobacteria</taxon>
        <taxon>Alteromonadales</taxon>
        <taxon>Alteromonadaceae</taxon>
        <taxon>Paraglaciecola</taxon>
    </lineage>
</organism>
<comment type="caution">
    <text evidence="8">The sequence shown here is derived from an EMBL/GenBank/DDBJ whole genome shotgun (WGS) entry which is preliminary data.</text>
</comment>
<keyword evidence="9" id="KW-1185">Reference proteome</keyword>
<dbReference type="STRING" id="493475.GARC_2620"/>